<feature type="coiled-coil region" evidence="2">
    <location>
        <begin position="31"/>
        <end position="61"/>
    </location>
</feature>
<reference evidence="4 5" key="1">
    <citation type="submission" date="2024-01" db="EMBL/GenBank/DDBJ databases">
        <title>Mariniflexile litorale sp. nov., isolated from the shallow sediments of the Sea of Japan.</title>
        <authorList>
            <person name="Romanenko L."/>
            <person name="Bystritskaya E."/>
            <person name="Isaeva M."/>
        </authorList>
    </citation>
    <scope>NUCLEOTIDE SEQUENCE [LARGE SCALE GENOMIC DNA]</scope>
    <source>
        <strain evidence="4 5">KCTC 32427</strain>
    </source>
</reference>
<keyword evidence="1" id="KW-0732">Signal</keyword>
<dbReference type="EMBL" id="JAZHYP010000003">
    <property type="protein sequence ID" value="MEN3323855.1"/>
    <property type="molecule type" value="Genomic_DNA"/>
</dbReference>
<keyword evidence="5" id="KW-1185">Reference proteome</keyword>
<accession>A0ABV0AC39</accession>
<dbReference type="Gene3D" id="6.10.250.3150">
    <property type="match status" value="1"/>
</dbReference>
<dbReference type="PANTHER" id="PTHR21666">
    <property type="entry name" value="PEPTIDASE-RELATED"/>
    <property type="match status" value="1"/>
</dbReference>
<dbReference type="SUPFAM" id="SSF51261">
    <property type="entry name" value="Duplicated hybrid motif"/>
    <property type="match status" value="1"/>
</dbReference>
<evidence type="ECO:0000256" key="1">
    <source>
        <dbReference type="ARBA" id="ARBA00022729"/>
    </source>
</evidence>
<dbReference type="InterPro" id="IPR011055">
    <property type="entry name" value="Dup_hybrid_motif"/>
</dbReference>
<dbReference type="CDD" id="cd12797">
    <property type="entry name" value="M23_peptidase"/>
    <property type="match status" value="1"/>
</dbReference>
<dbReference type="PANTHER" id="PTHR21666:SF289">
    <property type="entry name" value="L-ALA--D-GLU ENDOPEPTIDASE"/>
    <property type="match status" value="1"/>
</dbReference>
<evidence type="ECO:0000313" key="4">
    <source>
        <dbReference type="EMBL" id="MEN3323855.1"/>
    </source>
</evidence>
<dbReference type="Pfam" id="PF01551">
    <property type="entry name" value="Peptidase_M23"/>
    <property type="match status" value="1"/>
</dbReference>
<evidence type="ECO:0000256" key="2">
    <source>
        <dbReference type="SAM" id="Coils"/>
    </source>
</evidence>
<keyword evidence="2" id="KW-0175">Coiled coil</keyword>
<proteinExistence type="predicted"/>
<name>A0ABV0AC39_9FLAO</name>
<dbReference type="Proteomes" id="UP001416393">
    <property type="component" value="Unassembled WGS sequence"/>
</dbReference>
<feature type="coiled-coil region" evidence="2">
    <location>
        <begin position="172"/>
        <end position="245"/>
    </location>
</feature>
<dbReference type="InterPro" id="IPR050570">
    <property type="entry name" value="Cell_wall_metabolism_enzyme"/>
</dbReference>
<feature type="domain" description="M23ase beta-sheet core" evidence="3">
    <location>
        <begin position="313"/>
        <end position="404"/>
    </location>
</feature>
<organism evidence="4 5">
    <name type="scientific">Mariniflexile soesokkakense</name>
    <dbReference type="NCBI Taxonomy" id="1343160"/>
    <lineage>
        <taxon>Bacteria</taxon>
        <taxon>Pseudomonadati</taxon>
        <taxon>Bacteroidota</taxon>
        <taxon>Flavobacteriia</taxon>
        <taxon>Flavobacteriales</taxon>
        <taxon>Flavobacteriaceae</taxon>
        <taxon>Mariniflexile</taxon>
    </lineage>
</organism>
<dbReference type="RefSeq" id="WP_346241637.1">
    <property type="nucleotide sequence ID" value="NZ_JAZHYP010000003.1"/>
</dbReference>
<sequence>MLQKNNQSIRIVLLLSFMFCSVFVFSQSAKQQELEARRQELRLEIQKIAQLRAENQSKEKSQLTLIQDFKHKIKVLDNLIKVTNQQANLITRDINYNQRKITSLRDELKVLKEDYAAMMVKSYKSRNQQSRIMFLLSANDFKQAYKRLQYMKQYTDHQKEQGETIKAKTAELQAINLELLKQQETKKKLIAENREVQKTLEGERKQHEELMKSIKKNISVYAAQIKQKQQEADRIDAEIDRIIKEAIAKSNLKSGATITKSSSGFALTPEEKVLAANFVANKGKLPWPVEKGYVTLGYGTQPHPIDHSLTIKSNGVRIATEKGAKVFAVFNGEVSAVLKMKNVNPIVMVRHGDYLTLYKNLSTVYVKEGDKVSTKQAIGEVFTNPSNGETILSFSISKGTATENPASWVFKM</sequence>
<gene>
    <name evidence="4" type="ORF">VP395_08960</name>
</gene>
<evidence type="ECO:0000313" key="5">
    <source>
        <dbReference type="Proteomes" id="UP001416393"/>
    </source>
</evidence>
<protein>
    <submittedName>
        <fullName evidence="4">Peptidoglycan DD-metalloendopeptidase family protein</fullName>
    </submittedName>
</protein>
<dbReference type="InterPro" id="IPR016047">
    <property type="entry name" value="M23ase_b-sheet_dom"/>
</dbReference>
<dbReference type="Gene3D" id="2.70.70.10">
    <property type="entry name" value="Glucose Permease (Domain IIA)"/>
    <property type="match status" value="1"/>
</dbReference>
<evidence type="ECO:0000259" key="3">
    <source>
        <dbReference type="Pfam" id="PF01551"/>
    </source>
</evidence>
<comment type="caution">
    <text evidence="4">The sequence shown here is derived from an EMBL/GenBank/DDBJ whole genome shotgun (WGS) entry which is preliminary data.</text>
</comment>